<name>A0ABD1UVX7_9LAMI</name>
<dbReference type="EMBL" id="JBFOLJ010000006">
    <property type="protein sequence ID" value="KAL2528665.1"/>
    <property type="molecule type" value="Genomic_DNA"/>
</dbReference>
<proteinExistence type="predicted"/>
<keyword evidence="1" id="KW-0175">Coiled coil</keyword>
<keyword evidence="3" id="KW-1185">Reference proteome</keyword>
<organism evidence="2 3">
    <name type="scientific">Forsythia ovata</name>
    <dbReference type="NCBI Taxonomy" id="205694"/>
    <lineage>
        <taxon>Eukaryota</taxon>
        <taxon>Viridiplantae</taxon>
        <taxon>Streptophyta</taxon>
        <taxon>Embryophyta</taxon>
        <taxon>Tracheophyta</taxon>
        <taxon>Spermatophyta</taxon>
        <taxon>Magnoliopsida</taxon>
        <taxon>eudicotyledons</taxon>
        <taxon>Gunneridae</taxon>
        <taxon>Pentapetalae</taxon>
        <taxon>asterids</taxon>
        <taxon>lamiids</taxon>
        <taxon>Lamiales</taxon>
        <taxon>Oleaceae</taxon>
        <taxon>Forsythieae</taxon>
        <taxon>Forsythia</taxon>
    </lineage>
</organism>
<dbReference type="AlphaFoldDB" id="A0ABD1UVX7"/>
<evidence type="ECO:0000313" key="3">
    <source>
        <dbReference type="Proteomes" id="UP001604277"/>
    </source>
</evidence>
<sequence length="165" mass="19404">MTAHQRFHLSKNHFARAFVLVQDQNCMCKELSATSKKYAAEVDKFKKKFNNYCSIAERLEEEVERRTKKLEDLRRNPKAEMLKADVHRLVNDLAATPARAQEKEYKLQKEIEKKKEEIYYFYVHQMSWEEGMAKKDEELGILNAKVESQDLALAEMSTKIEALQT</sequence>
<evidence type="ECO:0000313" key="2">
    <source>
        <dbReference type="EMBL" id="KAL2528665.1"/>
    </source>
</evidence>
<protein>
    <submittedName>
        <fullName evidence="2">Uncharacterized protein</fullName>
    </submittedName>
</protein>
<dbReference type="Proteomes" id="UP001604277">
    <property type="component" value="Unassembled WGS sequence"/>
</dbReference>
<reference evidence="3" key="1">
    <citation type="submission" date="2024-07" db="EMBL/GenBank/DDBJ databases">
        <title>Two chromosome-level genome assemblies of Korean endemic species Abeliophyllum distichum and Forsythia ovata (Oleaceae).</title>
        <authorList>
            <person name="Jang H."/>
        </authorList>
    </citation>
    <scope>NUCLEOTIDE SEQUENCE [LARGE SCALE GENOMIC DNA]</scope>
</reference>
<comment type="caution">
    <text evidence="2">The sequence shown here is derived from an EMBL/GenBank/DDBJ whole genome shotgun (WGS) entry which is preliminary data.</text>
</comment>
<feature type="coiled-coil region" evidence="1">
    <location>
        <begin position="42"/>
        <end position="76"/>
    </location>
</feature>
<evidence type="ECO:0000256" key="1">
    <source>
        <dbReference type="SAM" id="Coils"/>
    </source>
</evidence>
<accession>A0ABD1UVX7</accession>
<gene>
    <name evidence="2" type="ORF">Fot_21266</name>
</gene>